<dbReference type="CDD" id="cd07812">
    <property type="entry name" value="SRPBCC"/>
    <property type="match status" value="1"/>
</dbReference>
<dbReference type="SUPFAM" id="SSF55961">
    <property type="entry name" value="Bet v1-like"/>
    <property type="match status" value="1"/>
</dbReference>
<dbReference type="InterPro" id="IPR019587">
    <property type="entry name" value="Polyketide_cyclase/dehydratase"/>
</dbReference>
<gene>
    <name evidence="1" type="ORF">ACFSBW_12255</name>
</gene>
<name>A0ABD6DCM8_9EURY</name>
<evidence type="ECO:0000313" key="1">
    <source>
        <dbReference type="EMBL" id="MFD1642646.1"/>
    </source>
</evidence>
<dbReference type="Pfam" id="PF10604">
    <property type="entry name" value="Polyketide_cyc2"/>
    <property type="match status" value="1"/>
</dbReference>
<sequence length="181" mass="20547">MDTIVVSTVIYEAPETVYEVLLDFPRYARYSEYLTGVDTLQGDGGVGTQYALNFAWWKLKYTAHSEVVDVDPPEKIDWRVIKDLNANGHWRVEEREELPADAPDDATIACDVDLRIDFDPESADGSAVNLPTLVSWGWVLKKVIPLIKNEAERVVQRAVADVEGRRREDVEFSVQVDSEYL</sequence>
<dbReference type="AlphaFoldDB" id="A0ABD6DCM8"/>
<dbReference type="Proteomes" id="UP001597052">
    <property type="component" value="Unassembled WGS sequence"/>
</dbReference>
<proteinExistence type="predicted"/>
<dbReference type="EMBL" id="JBHUDM010000003">
    <property type="protein sequence ID" value="MFD1642646.1"/>
    <property type="molecule type" value="Genomic_DNA"/>
</dbReference>
<reference evidence="1 2" key="1">
    <citation type="journal article" date="2019" name="Int. J. Syst. Evol. Microbiol.">
        <title>The Global Catalogue of Microorganisms (GCM) 10K type strain sequencing project: providing services to taxonomists for standard genome sequencing and annotation.</title>
        <authorList>
            <consortium name="The Broad Institute Genomics Platform"/>
            <consortium name="The Broad Institute Genome Sequencing Center for Infectious Disease"/>
            <person name="Wu L."/>
            <person name="Ma J."/>
        </authorList>
    </citation>
    <scope>NUCLEOTIDE SEQUENCE [LARGE SCALE GENOMIC DNA]</scope>
    <source>
        <strain evidence="1 2">CGMCC 1.10593</strain>
    </source>
</reference>
<protein>
    <submittedName>
        <fullName evidence="1">Type II toxin-antitoxin system RatA family toxin</fullName>
    </submittedName>
</protein>
<dbReference type="RefSeq" id="WP_256396045.1">
    <property type="nucleotide sequence ID" value="NZ_JANHDJ010000003.1"/>
</dbReference>
<dbReference type="InterPro" id="IPR023393">
    <property type="entry name" value="START-like_dom_sf"/>
</dbReference>
<dbReference type="Gene3D" id="3.30.530.20">
    <property type="match status" value="1"/>
</dbReference>
<keyword evidence="2" id="KW-1185">Reference proteome</keyword>
<organism evidence="1 2">
    <name type="scientific">Halohasta litorea</name>
    <dbReference type="NCBI Taxonomy" id="869891"/>
    <lineage>
        <taxon>Archaea</taxon>
        <taxon>Methanobacteriati</taxon>
        <taxon>Methanobacteriota</taxon>
        <taxon>Stenosarchaea group</taxon>
        <taxon>Halobacteria</taxon>
        <taxon>Halobacteriales</taxon>
        <taxon>Haloferacaceae</taxon>
        <taxon>Halohasta</taxon>
    </lineage>
</organism>
<evidence type="ECO:0000313" key="2">
    <source>
        <dbReference type="Proteomes" id="UP001597052"/>
    </source>
</evidence>
<comment type="caution">
    <text evidence="1">The sequence shown here is derived from an EMBL/GenBank/DDBJ whole genome shotgun (WGS) entry which is preliminary data.</text>
</comment>
<accession>A0ABD6DCM8</accession>